<name>A0A976RUI4_GYMSY</name>
<evidence type="ECO:0000259" key="3">
    <source>
        <dbReference type="Pfam" id="PF14381"/>
    </source>
</evidence>
<feature type="compositionally biased region" description="Polar residues" evidence="2">
    <location>
        <begin position="477"/>
        <end position="489"/>
    </location>
</feature>
<evidence type="ECO:0000256" key="1">
    <source>
        <dbReference type="ARBA" id="ARBA00022737"/>
    </source>
</evidence>
<evidence type="ECO:0000313" key="4">
    <source>
        <dbReference type="EMBL" id="URM60572.1"/>
    </source>
</evidence>
<dbReference type="InterPro" id="IPR055164">
    <property type="entry name" value="EDR1/CTR1/ARMC3-like_pept-like"/>
</dbReference>
<dbReference type="Pfam" id="PF14381">
    <property type="entry name" value="EDR1_CTR1_ARMC3_pept"/>
    <property type="match status" value="1"/>
</dbReference>
<organism evidence="4">
    <name type="scientific">Gymnema sylvestre</name>
    <name type="common">Gurmar</name>
    <name type="synonym">Periploca sylvestris</name>
    <dbReference type="NCBI Taxonomy" id="4068"/>
    <lineage>
        <taxon>Eukaryota</taxon>
        <taxon>Viridiplantae</taxon>
        <taxon>Streptophyta</taxon>
        <taxon>Embryophyta</taxon>
        <taxon>Tracheophyta</taxon>
        <taxon>Spermatophyta</taxon>
        <taxon>Magnoliopsida</taxon>
        <taxon>eudicotyledons</taxon>
        <taxon>Gunneridae</taxon>
        <taxon>Pentapetalae</taxon>
        <taxon>asterids</taxon>
        <taxon>lamiids</taxon>
        <taxon>Gentianales</taxon>
        <taxon>Apocynaceae</taxon>
        <taxon>Asclepiadoideae</taxon>
        <taxon>Marsdenieae</taxon>
        <taxon>Gymnema</taxon>
    </lineage>
</organism>
<reference evidence="4" key="1">
    <citation type="submission" date="2020-08" db="EMBL/GenBank/DDBJ databases">
        <title>Hormonal signalling in Gymnema sylvestre.</title>
        <authorList>
            <person name="Kalariya K.A."/>
        </authorList>
    </citation>
    <scope>NUCLEOTIDE SEQUENCE</scope>
</reference>
<proteinExistence type="evidence at transcript level"/>
<dbReference type="EMBL" id="MT911918">
    <property type="protein sequence ID" value="URM60572.1"/>
    <property type="molecule type" value="mRNA"/>
</dbReference>
<keyword evidence="4" id="KW-0808">Transferase</keyword>
<feature type="domain" description="EDR1/CTR1/ARMC3-like peptidase-like" evidence="3">
    <location>
        <begin position="195"/>
        <end position="400"/>
    </location>
</feature>
<dbReference type="PANTHER" id="PTHR46618:SF1">
    <property type="entry name" value="ARMADILLO REPEAT-CONTAINING PROTEIN 3"/>
    <property type="match status" value="1"/>
</dbReference>
<feature type="compositionally biased region" description="Basic and acidic residues" evidence="2">
    <location>
        <begin position="464"/>
        <end position="476"/>
    </location>
</feature>
<sequence length="612" mass="66716">MEMPGRRSNYTLLSQIPPEDHLHQAPPQPKFTAAASGGVAYYESHSGDKNNKVKGDRGGFDWDLIDHKMQGRIGATTFPASVGLQRQSSGSSFGESSISGDYFGVPSLSNPDAVFGHLFNDGELRLKGAEASGGLGGGSSSSKSWAQQTEESYQLQLALALRLSTEATCADDPNFLDPVPDESSSRFSASPASLEAMSHRFWVNGCLSYFDKVPDGFYLIHGMDPYVWTVCSDLQESGRIPSIESLRSVDPSVVSSTEVILIDRHSDSSLKELQNRIHNVSLGCVTTAEVVEQLAKLVCIHMGGVASTGEEDLVPSWRECSVELKECLGSIVLPIGNLSVGLCRHRAVLFKVLADSIDLPCRIAKGCKYCNRDDASSCLVRFGVDRECLVDLIGNPGCLCDPDSLLNGPSSISITSPLRLPRFRQVEPRIDFRLLAKQYFSDCQSLNLVFDDSSAGAIDGDDSDFIRQKRPDRSFNDRSSNMATSSNQDEIPLGMPPQNARIKGRDRESQLSKARNAYHIMASPSMDLEPIPARHVPGLAYRDGRPPKGLSEAIEDRGKSGRFVESGQIITTGPSRELDLDVEDLDIPWSDLVLKERIGAGDFFMMILIVTA</sequence>
<evidence type="ECO:0000256" key="2">
    <source>
        <dbReference type="SAM" id="MobiDB-lite"/>
    </source>
</evidence>
<dbReference type="PANTHER" id="PTHR46618">
    <property type="entry name" value="ARMADILLO REPEAT-CONTAINING PROTEIN 3"/>
    <property type="match status" value="1"/>
</dbReference>
<dbReference type="InterPro" id="IPR052441">
    <property type="entry name" value="Armadillo-Ser/Thr_Kinase"/>
</dbReference>
<keyword evidence="1" id="KW-0677">Repeat</keyword>
<feature type="region of interest" description="Disordered" evidence="2">
    <location>
        <begin position="460"/>
        <end position="508"/>
    </location>
</feature>
<keyword evidence="4" id="KW-0418">Kinase</keyword>
<protein>
    <submittedName>
        <fullName evidence="4">Serine/threonine-protein kinase CTR1 CTRI</fullName>
    </submittedName>
</protein>
<accession>A0A976RUI4</accession>
<dbReference type="AlphaFoldDB" id="A0A976RUI4"/>
<dbReference type="GO" id="GO:0016301">
    <property type="term" value="F:kinase activity"/>
    <property type="evidence" value="ECO:0007669"/>
    <property type="project" value="UniProtKB-KW"/>
</dbReference>